<accession>A0A645AVG4</accession>
<proteinExistence type="predicted"/>
<evidence type="ECO:0000313" key="2">
    <source>
        <dbReference type="EMBL" id="MPM57140.1"/>
    </source>
</evidence>
<dbReference type="PROSITE" id="PS51257">
    <property type="entry name" value="PROKAR_LIPOPROTEIN"/>
    <property type="match status" value="1"/>
</dbReference>
<feature type="compositionally biased region" description="Pro residues" evidence="1">
    <location>
        <begin position="51"/>
        <end position="61"/>
    </location>
</feature>
<comment type="caution">
    <text evidence="2">The sequence shown here is derived from an EMBL/GenBank/DDBJ whole genome shotgun (WGS) entry which is preliminary data.</text>
</comment>
<dbReference type="AlphaFoldDB" id="A0A645AVG4"/>
<gene>
    <name evidence="2" type="ORF">SDC9_103961</name>
</gene>
<dbReference type="EMBL" id="VSSQ01016111">
    <property type="protein sequence ID" value="MPM57140.1"/>
    <property type="molecule type" value="Genomic_DNA"/>
</dbReference>
<feature type="region of interest" description="Disordered" evidence="1">
    <location>
        <begin position="29"/>
        <end position="89"/>
    </location>
</feature>
<organism evidence="2">
    <name type="scientific">bioreactor metagenome</name>
    <dbReference type="NCBI Taxonomy" id="1076179"/>
    <lineage>
        <taxon>unclassified sequences</taxon>
        <taxon>metagenomes</taxon>
        <taxon>ecological metagenomes</taxon>
    </lineage>
</organism>
<protein>
    <submittedName>
        <fullName evidence="2">Uncharacterized protein</fullName>
    </submittedName>
</protein>
<feature type="compositionally biased region" description="Low complexity" evidence="1">
    <location>
        <begin position="29"/>
        <end position="50"/>
    </location>
</feature>
<name>A0A645AVG4_9ZZZZ</name>
<evidence type="ECO:0000256" key="1">
    <source>
        <dbReference type="SAM" id="MobiDB-lite"/>
    </source>
</evidence>
<reference evidence="2" key="1">
    <citation type="submission" date="2019-08" db="EMBL/GenBank/DDBJ databases">
        <authorList>
            <person name="Kucharzyk K."/>
            <person name="Murdoch R.W."/>
            <person name="Higgins S."/>
            <person name="Loffler F."/>
        </authorList>
    </citation>
    <scope>NUCLEOTIDE SEQUENCE</scope>
</reference>
<feature type="compositionally biased region" description="Low complexity" evidence="1">
    <location>
        <begin position="62"/>
        <end position="74"/>
    </location>
</feature>
<sequence>MKRPRAQLAGAAALFASLLFLAACASPASPEPTATSEATAAPAATASPTPVITPTPAPTPTATPTGIPATTAPQQPTPTPTPKGPRMYSSYADLTSFDPETGIAKFDYFDMLRGKEAVDFLVAHEGYKLADAQKLVDNFADSEFVKKNTNNQLRAIDLDDVSLKLMVQPNGDPVDGAESVVSTASDFRKIYGIDTSLLLESYFYHITVSSSGRVTLVEQVYWP</sequence>